<keyword evidence="1" id="KW-0812">Transmembrane</keyword>
<organism evidence="2 3">
    <name type="scientific">Streptococcus acidominimus</name>
    <dbReference type="NCBI Taxonomy" id="1326"/>
    <lineage>
        <taxon>Bacteria</taxon>
        <taxon>Bacillati</taxon>
        <taxon>Bacillota</taxon>
        <taxon>Bacilli</taxon>
        <taxon>Lactobacillales</taxon>
        <taxon>Streptococcaceae</taxon>
        <taxon>Streptococcus</taxon>
    </lineage>
</organism>
<reference evidence="2 3" key="1">
    <citation type="submission" date="2019-03" db="EMBL/GenBank/DDBJ databases">
        <title>Diversity of the mouse oral microbiome.</title>
        <authorList>
            <person name="Joseph S."/>
            <person name="Aduse-Opoku J."/>
            <person name="Curtis M."/>
            <person name="Wade W."/>
            <person name="Hashim A."/>
        </authorList>
    </citation>
    <scope>NUCLEOTIDE SEQUENCE [LARGE SCALE GENOMIC DNA]</scope>
    <source>
        <strain evidence="2 3">HT4</strain>
    </source>
</reference>
<comment type="caution">
    <text evidence="2">The sequence shown here is derived from an EMBL/GenBank/DDBJ whole genome shotgun (WGS) entry which is preliminary data.</text>
</comment>
<evidence type="ECO:0000313" key="2">
    <source>
        <dbReference type="EMBL" id="TFU29400.1"/>
    </source>
</evidence>
<feature type="transmembrane region" description="Helical" evidence="1">
    <location>
        <begin position="6"/>
        <end position="24"/>
    </location>
</feature>
<dbReference type="AlphaFoldDB" id="A0A4Y9FLH6"/>
<name>A0A4Y9FLH6_STRAI</name>
<dbReference type="Pfam" id="PF07006">
    <property type="entry name" value="DUF1310"/>
    <property type="match status" value="1"/>
</dbReference>
<evidence type="ECO:0000313" key="3">
    <source>
        <dbReference type="Proteomes" id="UP000297747"/>
    </source>
</evidence>
<keyword evidence="1" id="KW-0472">Membrane</keyword>
<dbReference type="EMBL" id="SPQA01000076">
    <property type="protein sequence ID" value="TFU29400.1"/>
    <property type="molecule type" value="Genomic_DNA"/>
</dbReference>
<proteinExistence type="predicted"/>
<accession>A0A4Y9FLH6</accession>
<dbReference type="Proteomes" id="UP000297747">
    <property type="component" value="Unassembled WGS sequence"/>
</dbReference>
<protein>
    <submittedName>
        <fullName evidence="2">DUF1310 family protein</fullName>
    </submittedName>
</protein>
<gene>
    <name evidence="2" type="ORF">E4U01_10220</name>
</gene>
<dbReference type="RefSeq" id="WP_135053512.1">
    <property type="nucleotide sequence ID" value="NZ_CAKOCW010000102.1"/>
</dbReference>
<evidence type="ECO:0000256" key="1">
    <source>
        <dbReference type="SAM" id="Phobius"/>
    </source>
</evidence>
<dbReference type="InterPro" id="IPR010738">
    <property type="entry name" value="DUF1310"/>
</dbReference>
<sequence>MKSWQKWLLGLIASVAVVIGIGVLEQMSKQEQLKQEMIKVVESEEAKAEFEEVLKNLDSKALTAQGKIQSYKIDLESVKHSPMGGLFVTLIINGERGLSVTIALDKHNKSEEVQAGGVTYSSALDKLLNED</sequence>
<keyword evidence="1" id="KW-1133">Transmembrane helix</keyword>